<reference evidence="2" key="1">
    <citation type="submission" date="2020-11" db="EMBL/GenBank/DDBJ databases">
        <title>Whole-genome analyses of Nonomuraea sp. K274.</title>
        <authorList>
            <person name="Veyisoglu A."/>
        </authorList>
    </citation>
    <scope>NUCLEOTIDE SEQUENCE</scope>
    <source>
        <strain evidence="2">K274</strain>
    </source>
</reference>
<evidence type="ECO:0000313" key="2">
    <source>
        <dbReference type="EMBL" id="MBF8194397.1"/>
    </source>
</evidence>
<dbReference type="Proteomes" id="UP000605361">
    <property type="component" value="Unassembled WGS sequence"/>
</dbReference>
<dbReference type="InterPro" id="IPR015510">
    <property type="entry name" value="PGRP"/>
</dbReference>
<dbReference type="Gene3D" id="3.40.80.10">
    <property type="entry name" value="Peptidoglycan recognition protein-like"/>
    <property type="match status" value="1"/>
</dbReference>
<dbReference type="InterPro" id="IPR002477">
    <property type="entry name" value="Peptidoglycan-bd-like"/>
</dbReference>
<dbReference type="SUPFAM" id="SSF47090">
    <property type="entry name" value="PGBD-like"/>
    <property type="match status" value="1"/>
</dbReference>
<feature type="domain" description="Peptidoglycan binding-like" evidence="1">
    <location>
        <begin position="197"/>
        <end position="251"/>
    </location>
</feature>
<dbReference type="Gene3D" id="1.10.101.10">
    <property type="entry name" value="PGBD-like superfamily/PGBD"/>
    <property type="match status" value="1"/>
</dbReference>
<dbReference type="PANTHER" id="PTHR11022:SF41">
    <property type="entry name" value="PEPTIDOGLYCAN-RECOGNITION PROTEIN LC-RELATED"/>
    <property type="match status" value="1"/>
</dbReference>
<comment type="caution">
    <text evidence="2">The sequence shown here is derived from an EMBL/GenBank/DDBJ whole genome shotgun (WGS) entry which is preliminary data.</text>
</comment>
<dbReference type="SUPFAM" id="SSF55846">
    <property type="entry name" value="N-acetylmuramoyl-L-alanine amidase-like"/>
    <property type="match status" value="1"/>
</dbReference>
<dbReference type="InterPro" id="IPR036365">
    <property type="entry name" value="PGBD-like_sf"/>
</dbReference>
<keyword evidence="3" id="KW-1185">Reference proteome</keyword>
<dbReference type="AlphaFoldDB" id="A0A931AJW9"/>
<dbReference type="InterPro" id="IPR036505">
    <property type="entry name" value="Amidase/PGRP_sf"/>
</dbReference>
<dbReference type="PANTHER" id="PTHR11022">
    <property type="entry name" value="PEPTIDOGLYCAN RECOGNITION PROTEIN"/>
    <property type="match status" value="1"/>
</dbReference>
<gene>
    <name evidence="2" type="ORF">ITP53_53825</name>
</gene>
<dbReference type="InterPro" id="IPR036366">
    <property type="entry name" value="PGBDSf"/>
</dbReference>
<dbReference type="RefSeq" id="WP_195903217.1">
    <property type="nucleotide sequence ID" value="NZ_JADOGI010000408.1"/>
</dbReference>
<dbReference type="CDD" id="cd06583">
    <property type="entry name" value="PGRP"/>
    <property type="match status" value="1"/>
</dbReference>
<dbReference type="EMBL" id="JADOGI010000408">
    <property type="protein sequence ID" value="MBF8194397.1"/>
    <property type="molecule type" value="Genomic_DNA"/>
</dbReference>
<accession>A0A931AJW9</accession>
<protein>
    <submittedName>
        <fullName evidence="2">N-acetylmuramoyl-L-alanine amidase</fullName>
    </submittedName>
</protein>
<dbReference type="Pfam" id="PF01471">
    <property type="entry name" value="PG_binding_1"/>
    <property type="match status" value="1"/>
</dbReference>
<proteinExistence type="predicted"/>
<evidence type="ECO:0000259" key="1">
    <source>
        <dbReference type="Pfam" id="PF01471"/>
    </source>
</evidence>
<dbReference type="InterPro" id="IPR002502">
    <property type="entry name" value="Amidase_domain"/>
</dbReference>
<organism evidence="2 3">
    <name type="scientific">Nonomuraea cypriaca</name>
    <dbReference type="NCBI Taxonomy" id="1187855"/>
    <lineage>
        <taxon>Bacteria</taxon>
        <taxon>Bacillati</taxon>
        <taxon>Actinomycetota</taxon>
        <taxon>Actinomycetes</taxon>
        <taxon>Streptosporangiales</taxon>
        <taxon>Streptosporangiaceae</taxon>
        <taxon>Nonomuraea</taxon>
    </lineage>
</organism>
<name>A0A931AJW9_9ACTN</name>
<sequence length="254" mass="27443">MDLVSRKEWRAAAPTGSYTSVSSTRGVKVHYTGGPVPARIVDDHKLCVEHVRDVQRMHMSGGRETAYIDIGYSMVACPHRKVFMGRGPHRLPAANGAGFNAGHYAVLLLVGSSGFVEPNAGVLHAGRDAIEYLRKQGDAGPEIKGHRDGFATACPGGPLYAWVRAGAPRPGGAAADVDGGDLVAKLPLLKVGSEGWDVKTLRWLLGARGFPPVDLWSTEFDADLREVVVRFQREQHVDDDGLVGPDTWSRLMRV</sequence>
<evidence type="ECO:0000313" key="3">
    <source>
        <dbReference type="Proteomes" id="UP000605361"/>
    </source>
</evidence>
<dbReference type="GO" id="GO:0009253">
    <property type="term" value="P:peptidoglycan catabolic process"/>
    <property type="evidence" value="ECO:0007669"/>
    <property type="project" value="InterPro"/>
</dbReference>
<dbReference type="GO" id="GO:0008745">
    <property type="term" value="F:N-acetylmuramoyl-L-alanine amidase activity"/>
    <property type="evidence" value="ECO:0007669"/>
    <property type="project" value="InterPro"/>
</dbReference>